<dbReference type="AlphaFoldDB" id="A0A0C9VJK1"/>
<gene>
    <name evidence="2" type="ORF">HYDPIDRAFT_104063</name>
</gene>
<dbReference type="HOGENOM" id="CLU_088001_0_0_1"/>
<feature type="non-terminal residue" evidence="2">
    <location>
        <position position="1"/>
    </location>
</feature>
<dbReference type="Proteomes" id="UP000053820">
    <property type="component" value="Unassembled WGS sequence"/>
</dbReference>
<feature type="region of interest" description="Disordered" evidence="1">
    <location>
        <begin position="150"/>
        <end position="204"/>
    </location>
</feature>
<feature type="compositionally biased region" description="Low complexity" evidence="1">
    <location>
        <begin position="179"/>
        <end position="193"/>
    </location>
</feature>
<name>A0A0C9VJK1_9AGAM</name>
<protein>
    <submittedName>
        <fullName evidence="2">Unplaced genomic scaffold scaffold_400, whole genome shotgun sequence</fullName>
    </submittedName>
</protein>
<proteinExistence type="predicted"/>
<accession>A0A0C9VJK1</accession>
<evidence type="ECO:0000313" key="3">
    <source>
        <dbReference type="Proteomes" id="UP000053820"/>
    </source>
</evidence>
<evidence type="ECO:0000313" key="2">
    <source>
        <dbReference type="EMBL" id="KIJ57605.1"/>
    </source>
</evidence>
<organism evidence="2 3">
    <name type="scientific">Hydnomerulius pinastri MD-312</name>
    <dbReference type="NCBI Taxonomy" id="994086"/>
    <lineage>
        <taxon>Eukaryota</taxon>
        <taxon>Fungi</taxon>
        <taxon>Dikarya</taxon>
        <taxon>Basidiomycota</taxon>
        <taxon>Agaricomycotina</taxon>
        <taxon>Agaricomycetes</taxon>
        <taxon>Agaricomycetidae</taxon>
        <taxon>Boletales</taxon>
        <taxon>Boletales incertae sedis</taxon>
        <taxon>Leucogyrophana</taxon>
    </lineage>
</organism>
<feature type="compositionally biased region" description="Basic and acidic residues" evidence="1">
    <location>
        <begin position="195"/>
        <end position="204"/>
    </location>
</feature>
<feature type="region of interest" description="Disordered" evidence="1">
    <location>
        <begin position="1"/>
        <end position="20"/>
    </location>
</feature>
<feature type="region of interest" description="Disordered" evidence="1">
    <location>
        <begin position="52"/>
        <end position="82"/>
    </location>
</feature>
<dbReference type="OrthoDB" id="3269666at2759"/>
<reference evidence="2 3" key="1">
    <citation type="submission" date="2014-04" db="EMBL/GenBank/DDBJ databases">
        <title>Evolutionary Origins and Diversification of the Mycorrhizal Mutualists.</title>
        <authorList>
            <consortium name="DOE Joint Genome Institute"/>
            <consortium name="Mycorrhizal Genomics Consortium"/>
            <person name="Kohler A."/>
            <person name="Kuo A."/>
            <person name="Nagy L.G."/>
            <person name="Floudas D."/>
            <person name="Copeland A."/>
            <person name="Barry K.W."/>
            <person name="Cichocki N."/>
            <person name="Veneault-Fourrey C."/>
            <person name="LaButti K."/>
            <person name="Lindquist E.A."/>
            <person name="Lipzen A."/>
            <person name="Lundell T."/>
            <person name="Morin E."/>
            <person name="Murat C."/>
            <person name="Riley R."/>
            <person name="Ohm R."/>
            <person name="Sun H."/>
            <person name="Tunlid A."/>
            <person name="Henrissat B."/>
            <person name="Grigoriev I.V."/>
            <person name="Hibbett D.S."/>
            <person name="Martin F."/>
        </authorList>
    </citation>
    <scope>NUCLEOTIDE SEQUENCE [LARGE SCALE GENOMIC DNA]</scope>
    <source>
        <strain evidence="2 3">MD-312</strain>
    </source>
</reference>
<evidence type="ECO:0000256" key="1">
    <source>
        <dbReference type="SAM" id="MobiDB-lite"/>
    </source>
</evidence>
<feature type="compositionally biased region" description="Polar residues" evidence="1">
    <location>
        <begin position="52"/>
        <end position="79"/>
    </location>
</feature>
<sequence>LDVLKREAAQKTNAAVAEGQNDVHEVKGTGATYLDQAKSVAGSVLASAQQFWNGSTEGQSHPQGSSTGVAAPKTVNTQGKSDDVLASLQSTAGSAIGTTQQYLATAQAAVQPHVENARTTLEPHVVGAKAALQPHVDKAQETAQGYLGIGLGSKSDAVTPPASEKSSRPSTNLPVVAEGTPGSGRPSTTTTVGAEEPKLESKVA</sequence>
<keyword evidence="3" id="KW-1185">Reference proteome</keyword>
<dbReference type="EMBL" id="KN840234">
    <property type="protein sequence ID" value="KIJ57605.1"/>
    <property type="molecule type" value="Genomic_DNA"/>
</dbReference>